<organism evidence="1 2">
    <name type="scientific">Chara braunii</name>
    <name type="common">Braun's stonewort</name>
    <dbReference type="NCBI Taxonomy" id="69332"/>
    <lineage>
        <taxon>Eukaryota</taxon>
        <taxon>Viridiplantae</taxon>
        <taxon>Streptophyta</taxon>
        <taxon>Charophyceae</taxon>
        <taxon>Charales</taxon>
        <taxon>Characeae</taxon>
        <taxon>Chara</taxon>
    </lineage>
</organism>
<name>A0A388JKC4_CHABU</name>
<keyword evidence="2" id="KW-1185">Reference proteome</keyword>
<sequence length="83" mass="9237">MTPLREIDAISSIRTPARSHWATAFAASPYPIREPRKRAVVVGITYRGLSLQPLLGCERDAISFSKILVSEFGFKDSDILLMT</sequence>
<protein>
    <submittedName>
        <fullName evidence="1">Uncharacterized protein</fullName>
    </submittedName>
</protein>
<comment type="caution">
    <text evidence="1">The sequence shown here is derived from an EMBL/GenBank/DDBJ whole genome shotgun (WGS) entry which is preliminary data.</text>
</comment>
<reference evidence="1 2" key="1">
    <citation type="journal article" date="2018" name="Cell">
        <title>The Chara Genome: Secondary Complexity and Implications for Plant Terrestrialization.</title>
        <authorList>
            <person name="Nishiyama T."/>
            <person name="Sakayama H."/>
            <person name="Vries J.D."/>
            <person name="Buschmann H."/>
            <person name="Saint-Marcoux D."/>
            <person name="Ullrich K.K."/>
            <person name="Haas F.B."/>
            <person name="Vanderstraeten L."/>
            <person name="Becker D."/>
            <person name="Lang D."/>
            <person name="Vosolsobe S."/>
            <person name="Rombauts S."/>
            <person name="Wilhelmsson P.K.I."/>
            <person name="Janitza P."/>
            <person name="Kern R."/>
            <person name="Heyl A."/>
            <person name="Rumpler F."/>
            <person name="Villalobos L.I.A.C."/>
            <person name="Clay J.M."/>
            <person name="Skokan R."/>
            <person name="Toyoda A."/>
            <person name="Suzuki Y."/>
            <person name="Kagoshima H."/>
            <person name="Schijlen E."/>
            <person name="Tajeshwar N."/>
            <person name="Catarino B."/>
            <person name="Hetherington A.J."/>
            <person name="Saltykova A."/>
            <person name="Bonnot C."/>
            <person name="Breuninger H."/>
            <person name="Symeonidi A."/>
            <person name="Radhakrishnan G.V."/>
            <person name="Van Nieuwerburgh F."/>
            <person name="Deforce D."/>
            <person name="Chang C."/>
            <person name="Karol K.G."/>
            <person name="Hedrich R."/>
            <person name="Ulvskov P."/>
            <person name="Glockner G."/>
            <person name="Delwiche C.F."/>
            <person name="Petrasek J."/>
            <person name="Van de Peer Y."/>
            <person name="Friml J."/>
            <person name="Beilby M."/>
            <person name="Dolan L."/>
            <person name="Kohara Y."/>
            <person name="Sugano S."/>
            <person name="Fujiyama A."/>
            <person name="Delaux P.-M."/>
            <person name="Quint M."/>
            <person name="TheiBen G."/>
            <person name="Hagemann M."/>
            <person name="Harholt J."/>
            <person name="Dunand C."/>
            <person name="Zachgo S."/>
            <person name="Langdale J."/>
            <person name="Maumus F."/>
            <person name="Straeten D.V.D."/>
            <person name="Gould S.B."/>
            <person name="Rensing S.A."/>
        </authorList>
    </citation>
    <scope>NUCLEOTIDE SEQUENCE [LARGE SCALE GENOMIC DNA]</scope>
    <source>
        <strain evidence="1 2">S276</strain>
    </source>
</reference>
<feature type="non-terminal residue" evidence="1">
    <location>
        <position position="83"/>
    </location>
</feature>
<dbReference type="Gene3D" id="3.40.50.12660">
    <property type="match status" value="1"/>
</dbReference>
<dbReference type="Proteomes" id="UP000265515">
    <property type="component" value="Unassembled WGS sequence"/>
</dbReference>
<dbReference type="OrthoDB" id="3223806at2759"/>
<dbReference type="Gramene" id="GBG44647">
    <property type="protein sequence ID" value="GBG44647"/>
    <property type="gene ID" value="CBR_g78104"/>
</dbReference>
<proteinExistence type="predicted"/>
<gene>
    <name evidence="1" type="ORF">CBR_g78104</name>
</gene>
<evidence type="ECO:0000313" key="1">
    <source>
        <dbReference type="EMBL" id="GBG44647.1"/>
    </source>
</evidence>
<dbReference type="AlphaFoldDB" id="A0A388JKC4"/>
<evidence type="ECO:0000313" key="2">
    <source>
        <dbReference type="Proteomes" id="UP000265515"/>
    </source>
</evidence>
<accession>A0A388JKC4</accession>
<dbReference type="EMBL" id="BFEA01003481">
    <property type="protein sequence ID" value="GBG44647.1"/>
    <property type="molecule type" value="Genomic_DNA"/>
</dbReference>